<accession>A0A512PCX9</accession>
<sequence>MLGGTPGYRPLVSTAPPGSVDGLDAWFAQELLNPARALFNQRAILLREDPRILDKAAYNSILQAVAAGNRTTKAIGAAVGRDHNTLRHALGVRESAGFLLRACEVRDRGGQAGPMHHLGIEGHHRAASLPRSGASRQARAAQGDGTCRVSAGGTTSRCVTPCRP</sequence>
<evidence type="ECO:0000256" key="1">
    <source>
        <dbReference type="SAM" id="MobiDB-lite"/>
    </source>
</evidence>
<dbReference type="Proteomes" id="UP000321798">
    <property type="component" value="Unassembled WGS sequence"/>
</dbReference>
<proteinExistence type="predicted"/>
<keyword evidence="3" id="KW-1185">Reference proteome</keyword>
<comment type="caution">
    <text evidence="2">The sequence shown here is derived from an EMBL/GenBank/DDBJ whole genome shotgun (WGS) entry which is preliminary data.</text>
</comment>
<dbReference type="AlphaFoldDB" id="A0A512PCX9"/>
<evidence type="ECO:0000313" key="3">
    <source>
        <dbReference type="Proteomes" id="UP000321798"/>
    </source>
</evidence>
<feature type="compositionally biased region" description="Low complexity" evidence="1">
    <location>
        <begin position="131"/>
        <end position="143"/>
    </location>
</feature>
<dbReference type="EMBL" id="BKAL01000005">
    <property type="protein sequence ID" value="GEP69061.1"/>
    <property type="molecule type" value="Genomic_DNA"/>
</dbReference>
<organism evidence="2 3">
    <name type="scientific">Cellulomonas soli</name>
    <dbReference type="NCBI Taxonomy" id="931535"/>
    <lineage>
        <taxon>Bacteria</taxon>
        <taxon>Bacillati</taxon>
        <taxon>Actinomycetota</taxon>
        <taxon>Actinomycetes</taxon>
        <taxon>Micrococcales</taxon>
        <taxon>Cellulomonadaceae</taxon>
        <taxon>Cellulomonas</taxon>
    </lineage>
</organism>
<gene>
    <name evidence="2" type="ORF">CSO01_17760</name>
</gene>
<dbReference type="RefSeq" id="WP_179561671.1">
    <property type="nucleotide sequence ID" value="NZ_BAABBJ010000003.1"/>
</dbReference>
<name>A0A512PCX9_9CELL</name>
<reference evidence="2 3" key="1">
    <citation type="submission" date="2019-07" db="EMBL/GenBank/DDBJ databases">
        <title>Whole genome shotgun sequence of Cellulomonas soli NBRC 109434.</title>
        <authorList>
            <person name="Hosoyama A."/>
            <person name="Uohara A."/>
            <person name="Ohji S."/>
            <person name="Ichikawa N."/>
        </authorList>
    </citation>
    <scope>NUCLEOTIDE SEQUENCE [LARGE SCALE GENOMIC DNA]</scope>
    <source>
        <strain evidence="2 3">NBRC 109434</strain>
    </source>
</reference>
<protein>
    <submittedName>
        <fullName evidence="2">Uncharacterized protein</fullName>
    </submittedName>
</protein>
<feature type="region of interest" description="Disordered" evidence="1">
    <location>
        <begin position="125"/>
        <end position="147"/>
    </location>
</feature>
<evidence type="ECO:0000313" key="2">
    <source>
        <dbReference type="EMBL" id="GEP69061.1"/>
    </source>
</evidence>